<keyword evidence="1" id="KW-0812">Transmembrane</keyword>
<organism evidence="2 3">
    <name type="scientific">Pelagibacterium luteolum</name>
    <dbReference type="NCBI Taxonomy" id="440168"/>
    <lineage>
        <taxon>Bacteria</taxon>
        <taxon>Pseudomonadati</taxon>
        <taxon>Pseudomonadota</taxon>
        <taxon>Alphaproteobacteria</taxon>
        <taxon>Hyphomicrobiales</taxon>
        <taxon>Devosiaceae</taxon>
        <taxon>Pelagibacterium</taxon>
    </lineage>
</organism>
<keyword evidence="3" id="KW-1185">Reference proteome</keyword>
<feature type="transmembrane region" description="Helical" evidence="1">
    <location>
        <begin position="27"/>
        <end position="51"/>
    </location>
</feature>
<evidence type="ECO:0000313" key="3">
    <source>
        <dbReference type="Proteomes" id="UP000199495"/>
    </source>
</evidence>
<keyword evidence="1" id="KW-1133">Transmembrane helix</keyword>
<dbReference type="NCBIfam" id="NF008528">
    <property type="entry name" value="PRK11463.1-2"/>
    <property type="match status" value="1"/>
</dbReference>
<dbReference type="AlphaFoldDB" id="A0A1G7SI03"/>
<dbReference type="STRING" id="440168.SAMN04487974_101523"/>
<sequence length="142" mass="15569">MGRMIVLAVLALPFLEIATFIWVGGQIGILGTLAAIILTAFAGIAIVRWQGLGMIMDTRAMMARGEMPQKQFAEMMMIAVAGFLLIVPGFLTDVLGLLLLIPPVRSWIYQAMSRNMVIVTNYRPSQPGPAQRAIDLDSDSYR</sequence>
<evidence type="ECO:0000256" key="1">
    <source>
        <dbReference type="SAM" id="Phobius"/>
    </source>
</evidence>
<protein>
    <submittedName>
        <fullName evidence="2">UPF0716 protein FxsA</fullName>
    </submittedName>
</protein>
<dbReference type="Proteomes" id="UP000199495">
    <property type="component" value="Unassembled WGS sequence"/>
</dbReference>
<dbReference type="PANTHER" id="PTHR35335">
    <property type="entry name" value="UPF0716 PROTEIN FXSA"/>
    <property type="match status" value="1"/>
</dbReference>
<dbReference type="InterPro" id="IPR007313">
    <property type="entry name" value="FxsA"/>
</dbReference>
<evidence type="ECO:0000313" key="2">
    <source>
        <dbReference type="EMBL" id="SDG22633.1"/>
    </source>
</evidence>
<reference evidence="2 3" key="1">
    <citation type="submission" date="2016-10" db="EMBL/GenBank/DDBJ databases">
        <authorList>
            <person name="de Groot N.N."/>
        </authorList>
    </citation>
    <scope>NUCLEOTIDE SEQUENCE [LARGE SCALE GENOMIC DNA]</scope>
    <source>
        <strain evidence="2 3">CGMCC 1.10267</strain>
    </source>
</reference>
<dbReference type="PANTHER" id="PTHR35335:SF1">
    <property type="entry name" value="UPF0716 PROTEIN FXSA"/>
    <property type="match status" value="1"/>
</dbReference>
<dbReference type="Pfam" id="PF04186">
    <property type="entry name" value="FxsA"/>
    <property type="match status" value="1"/>
</dbReference>
<dbReference type="GO" id="GO:0016020">
    <property type="term" value="C:membrane"/>
    <property type="evidence" value="ECO:0007669"/>
    <property type="project" value="InterPro"/>
</dbReference>
<name>A0A1G7SI03_9HYPH</name>
<keyword evidence="1" id="KW-0472">Membrane</keyword>
<feature type="transmembrane region" description="Helical" evidence="1">
    <location>
        <begin position="72"/>
        <end position="101"/>
    </location>
</feature>
<gene>
    <name evidence="2" type="ORF">SAMN04487974_101523</name>
</gene>
<proteinExistence type="predicted"/>
<accession>A0A1G7SI03</accession>
<dbReference type="EMBL" id="FNCS01000001">
    <property type="protein sequence ID" value="SDG22633.1"/>
    <property type="molecule type" value="Genomic_DNA"/>
</dbReference>